<dbReference type="PANTHER" id="PTHR30313:SF2">
    <property type="entry name" value="DNA PRIMASE"/>
    <property type="match status" value="1"/>
</dbReference>
<evidence type="ECO:0000256" key="4">
    <source>
        <dbReference type="ARBA" id="ARBA00022695"/>
    </source>
</evidence>
<dbReference type="PROSITE" id="PS50880">
    <property type="entry name" value="TOPRIM"/>
    <property type="match status" value="1"/>
</dbReference>
<keyword evidence="9" id="KW-0460">Magnesium</keyword>
<evidence type="ECO:0000256" key="1">
    <source>
        <dbReference type="ARBA" id="ARBA00022478"/>
    </source>
</evidence>
<dbReference type="STRING" id="1817825.A2720_03420"/>
<name>A0A1F5NUD8_9BACT</name>
<dbReference type="InterPro" id="IPR030846">
    <property type="entry name" value="DnaG_bac"/>
</dbReference>
<dbReference type="InterPro" id="IPR034151">
    <property type="entry name" value="TOPRIM_DnaG_bac"/>
</dbReference>
<dbReference type="EC" id="2.7.7.101" evidence="12"/>
<evidence type="ECO:0000313" key="16">
    <source>
        <dbReference type="EMBL" id="OGE81287.1"/>
    </source>
</evidence>
<feature type="zinc finger region" description="CHC2-type" evidence="12 14">
    <location>
        <begin position="36"/>
        <end position="60"/>
    </location>
</feature>
<protein>
    <recommendedName>
        <fullName evidence="12 13">DNA primase</fullName>
        <ecNumber evidence="12">2.7.7.101</ecNumber>
    </recommendedName>
</protein>
<evidence type="ECO:0000256" key="7">
    <source>
        <dbReference type="ARBA" id="ARBA00022771"/>
    </source>
</evidence>
<dbReference type="Gene3D" id="3.40.1360.10">
    <property type="match status" value="1"/>
</dbReference>
<gene>
    <name evidence="12" type="primary">dnaG</name>
    <name evidence="16" type="ORF">A2720_03420</name>
</gene>
<dbReference type="InterPro" id="IPR037068">
    <property type="entry name" value="DNA_primase_core_N_sf"/>
</dbReference>
<evidence type="ECO:0000256" key="8">
    <source>
        <dbReference type="ARBA" id="ARBA00022833"/>
    </source>
</evidence>
<comment type="domain">
    <text evidence="12">Contains an N-terminal zinc-binding domain, a central core domain that contains the primase activity, and a C-terminal DnaB-binding domain.</text>
</comment>
<evidence type="ECO:0000259" key="15">
    <source>
        <dbReference type="PROSITE" id="PS50880"/>
    </source>
</evidence>
<evidence type="ECO:0000256" key="9">
    <source>
        <dbReference type="ARBA" id="ARBA00022842"/>
    </source>
</evidence>
<dbReference type="SMART" id="SM00493">
    <property type="entry name" value="TOPRIM"/>
    <property type="match status" value="1"/>
</dbReference>
<comment type="cofactor">
    <cofactor evidence="12 13 14">
        <name>Zn(2+)</name>
        <dbReference type="ChEBI" id="CHEBI:29105"/>
    </cofactor>
    <text evidence="12 13 14">Binds 1 zinc ion per monomer.</text>
</comment>
<dbReference type="NCBIfam" id="TIGR01391">
    <property type="entry name" value="dnaG"/>
    <property type="match status" value="1"/>
</dbReference>
<dbReference type="Pfam" id="PF10410">
    <property type="entry name" value="DnaB_bind"/>
    <property type="match status" value="1"/>
</dbReference>
<dbReference type="Proteomes" id="UP000178892">
    <property type="component" value="Unassembled WGS sequence"/>
</dbReference>
<keyword evidence="10 12" id="KW-0238">DNA-binding</keyword>
<dbReference type="Gene3D" id="3.90.580.10">
    <property type="entry name" value="Zinc finger, CHC2-type domain"/>
    <property type="match status" value="1"/>
</dbReference>
<organism evidence="16 17">
    <name type="scientific">Candidatus Doudnabacteria bacterium RIFCSPHIGHO2_01_FULL_46_24</name>
    <dbReference type="NCBI Taxonomy" id="1817825"/>
    <lineage>
        <taxon>Bacteria</taxon>
        <taxon>Candidatus Doudnaibacteriota</taxon>
    </lineage>
</organism>
<proteinExistence type="inferred from homology"/>
<comment type="caution">
    <text evidence="16">The sequence shown here is derived from an EMBL/GenBank/DDBJ whole genome shotgun (WGS) entry which is preliminary data.</text>
</comment>
<dbReference type="InterPro" id="IPR036977">
    <property type="entry name" value="DNA_primase_Znf_CHC2"/>
</dbReference>
<evidence type="ECO:0000256" key="11">
    <source>
        <dbReference type="ARBA" id="ARBA00023163"/>
    </source>
</evidence>
<dbReference type="SUPFAM" id="SSF56731">
    <property type="entry name" value="DNA primase core"/>
    <property type="match status" value="1"/>
</dbReference>
<dbReference type="Gene3D" id="1.20.50.20">
    <property type="entry name" value="DnaG, RNA polymerase domain, helical bundle"/>
    <property type="match status" value="1"/>
</dbReference>
<dbReference type="HAMAP" id="MF_00974">
    <property type="entry name" value="DNA_primase_DnaG"/>
    <property type="match status" value="1"/>
</dbReference>
<keyword evidence="6 12" id="KW-0479">Metal-binding</keyword>
<evidence type="ECO:0000256" key="3">
    <source>
        <dbReference type="ARBA" id="ARBA00022679"/>
    </source>
</evidence>
<keyword evidence="4 12" id="KW-0548">Nucleotidyltransferase</keyword>
<dbReference type="InterPro" id="IPR006295">
    <property type="entry name" value="DNA_primase_DnaG"/>
</dbReference>
<keyword evidence="7 12" id="KW-0863">Zinc-finger</keyword>
<keyword evidence="3 12" id="KW-0808">Transferase</keyword>
<dbReference type="FunFam" id="3.90.580.10:FF:000001">
    <property type="entry name" value="DNA primase"/>
    <property type="match status" value="1"/>
</dbReference>
<evidence type="ECO:0000313" key="17">
    <source>
        <dbReference type="Proteomes" id="UP000178892"/>
    </source>
</evidence>
<dbReference type="FunFam" id="3.90.980.10:FF:000001">
    <property type="entry name" value="DNA primase"/>
    <property type="match status" value="1"/>
</dbReference>
<keyword evidence="2 12" id="KW-0639">Primosome</keyword>
<comment type="function">
    <text evidence="12 13">RNA polymerase that catalyzes the synthesis of short RNA molecules used as primers for DNA polymerase during DNA replication.</text>
</comment>
<dbReference type="GO" id="GO:0008270">
    <property type="term" value="F:zinc ion binding"/>
    <property type="evidence" value="ECO:0007669"/>
    <property type="project" value="UniProtKB-UniRule"/>
</dbReference>
<dbReference type="Pfam" id="PF01807">
    <property type="entry name" value="Zn_ribbon_DnaG"/>
    <property type="match status" value="1"/>
</dbReference>
<reference evidence="16 17" key="1">
    <citation type="journal article" date="2016" name="Nat. Commun.">
        <title>Thousands of microbial genomes shed light on interconnected biogeochemical processes in an aquifer system.</title>
        <authorList>
            <person name="Anantharaman K."/>
            <person name="Brown C.T."/>
            <person name="Hug L.A."/>
            <person name="Sharon I."/>
            <person name="Castelle C.J."/>
            <person name="Probst A.J."/>
            <person name="Thomas B.C."/>
            <person name="Singh A."/>
            <person name="Wilkins M.J."/>
            <person name="Karaoz U."/>
            <person name="Brodie E.L."/>
            <person name="Williams K.H."/>
            <person name="Hubbard S.S."/>
            <person name="Banfield J.F."/>
        </authorList>
    </citation>
    <scope>NUCLEOTIDE SEQUENCE [LARGE SCALE GENOMIC DNA]</scope>
</reference>
<dbReference type="GO" id="GO:1990077">
    <property type="term" value="C:primosome complex"/>
    <property type="evidence" value="ECO:0007669"/>
    <property type="project" value="UniProtKB-KW"/>
</dbReference>
<dbReference type="PANTHER" id="PTHR30313">
    <property type="entry name" value="DNA PRIMASE"/>
    <property type="match status" value="1"/>
</dbReference>
<sequence>MLDSSIQEIKDRLPILELVQDFVQLKKAGTNYKGLCPFHSEKTPSFVVTPAKQMWYCFGCNLGGDIFEFIKLAENVEFGEALKILADRAGVELKKPTPEQVQLRDKKNVLYEINEAAAKYFAKVLWESESAKEALDYLRKRGLSDQTIKNWQLGWAPDDFHYLENFLAKNFSKKDIETAGLIIKKDSENSHFDRFRGRIMFPIVNLHGQAVGFTGRLLHEKPDTGKYVNSPETPIYNKSQVIFGLHQAKNTIRKENRVVLVEGNMDVITAHQAGFTQTVASSGTAFTETQLLILKRFAENLIFAFDSDSAGTTATRRTLELALNLGFNIKVVELREAKDPDELIRRGIGLWQKALDNAVNYVEFFFNRTLQQFDPNDVDGKREIAKQVIPLVARLTDQIVKAHFVRKLATSLNVAESAIWETVNKVQTPKPASSPSSQVLKRKTRLEWLTERVLGLLIGYPKPEILAQFEPADFGPLSKVYLALQQNSKPAQLASTFELLKFGVDTEIEEQALNPEQELKYSAMELNRFLIRQRMEEVANKLQLAENSKNREAVKNLSEEYVSLTKRMSQLG</sequence>
<dbReference type="Gene3D" id="3.90.980.10">
    <property type="entry name" value="DNA primase, catalytic core, N-terminal domain"/>
    <property type="match status" value="1"/>
</dbReference>
<dbReference type="GO" id="GO:0005737">
    <property type="term" value="C:cytoplasm"/>
    <property type="evidence" value="ECO:0007669"/>
    <property type="project" value="TreeGrafter"/>
</dbReference>
<comment type="similarity">
    <text evidence="12 13">Belongs to the DnaG primase family.</text>
</comment>
<evidence type="ECO:0000256" key="12">
    <source>
        <dbReference type="HAMAP-Rule" id="MF_00974"/>
    </source>
</evidence>
<keyword evidence="1 12" id="KW-0240">DNA-directed RNA polymerase</keyword>
<dbReference type="GO" id="GO:0003677">
    <property type="term" value="F:DNA binding"/>
    <property type="evidence" value="ECO:0007669"/>
    <property type="project" value="UniProtKB-KW"/>
</dbReference>
<dbReference type="InterPro" id="IPR050219">
    <property type="entry name" value="DnaG_primase"/>
</dbReference>
<keyword evidence="5 12" id="KW-0235">DNA replication</keyword>
<dbReference type="EMBL" id="MFEL01000009">
    <property type="protein sequence ID" value="OGE81287.1"/>
    <property type="molecule type" value="Genomic_DNA"/>
</dbReference>
<dbReference type="GO" id="GO:0000428">
    <property type="term" value="C:DNA-directed RNA polymerase complex"/>
    <property type="evidence" value="ECO:0007669"/>
    <property type="project" value="UniProtKB-KW"/>
</dbReference>
<comment type="subunit">
    <text evidence="12">Monomer. Interacts with DnaB.</text>
</comment>
<evidence type="ECO:0000256" key="14">
    <source>
        <dbReference type="PIRSR" id="PIRSR002811-1"/>
    </source>
</evidence>
<dbReference type="Pfam" id="PF13155">
    <property type="entry name" value="Toprim_2"/>
    <property type="match status" value="1"/>
</dbReference>
<dbReference type="CDD" id="cd03364">
    <property type="entry name" value="TOPRIM_DnaG_primases"/>
    <property type="match status" value="1"/>
</dbReference>
<dbReference type="GO" id="GO:0006269">
    <property type="term" value="P:DNA replication, synthesis of primer"/>
    <property type="evidence" value="ECO:0007669"/>
    <property type="project" value="UniProtKB-UniRule"/>
</dbReference>
<dbReference type="InterPro" id="IPR013264">
    <property type="entry name" value="DNAG_N"/>
</dbReference>
<dbReference type="Pfam" id="PF08275">
    <property type="entry name" value="DNAG_N"/>
    <property type="match status" value="1"/>
</dbReference>
<evidence type="ECO:0000256" key="10">
    <source>
        <dbReference type="ARBA" id="ARBA00023125"/>
    </source>
</evidence>
<evidence type="ECO:0000256" key="6">
    <source>
        <dbReference type="ARBA" id="ARBA00022723"/>
    </source>
</evidence>
<dbReference type="InterPro" id="IPR019475">
    <property type="entry name" value="DNA_primase_DnaB-bd"/>
</dbReference>
<comment type="catalytic activity">
    <reaction evidence="12">
        <text>ssDNA + n NTP = ssDNA/pppN(pN)n-1 hybrid + (n-1) diphosphate.</text>
        <dbReference type="EC" id="2.7.7.101"/>
    </reaction>
</comment>
<feature type="domain" description="Toprim" evidence="15">
    <location>
        <begin position="256"/>
        <end position="337"/>
    </location>
</feature>
<keyword evidence="11 12" id="KW-0804">Transcription</keyword>
<dbReference type="GO" id="GO:0003899">
    <property type="term" value="F:DNA-directed RNA polymerase activity"/>
    <property type="evidence" value="ECO:0007669"/>
    <property type="project" value="UniProtKB-UniRule"/>
</dbReference>
<dbReference type="SMART" id="SM00400">
    <property type="entry name" value="ZnF_CHCC"/>
    <property type="match status" value="1"/>
</dbReference>
<evidence type="ECO:0000256" key="5">
    <source>
        <dbReference type="ARBA" id="ARBA00022705"/>
    </source>
</evidence>
<dbReference type="SUPFAM" id="SSF57783">
    <property type="entry name" value="Zinc beta-ribbon"/>
    <property type="match status" value="1"/>
</dbReference>
<dbReference type="PIRSF" id="PIRSF002811">
    <property type="entry name" value="DnaG"/>
    <property type="match status" value="1"/>
</dbReference>
<keyword evidence="8 12" id="KW-0862">Zinc</keyword>
<evidence type="ECO:0000256" key="2">
    <source>
        <dbReference type="ARBA" id="ARBA00022515"/>
    </source>
</evidence>
<dbReference type="InterPro" id="IPR002694">
    <property type="entry name" value="Znf_CHC2"/>
</dbReference>
<dbReference type="AlphaFoldDB" id="A0A1F5NUD8"/>
<dbReference type="InterPro" id="IPR006171">
    <property type="entry name" value="TOPRIM_dom"/>
</dbReference>
<accession>A0A1F5NUD8</accession>
<evidence type="ECO:0000256" key="13">
    <source>
        <dbReference type="PIRNR" id="PIRNR002811"/>
    </source>
</evidence>